<protein>
    <submittedName>
        <fullName evidence="1">Uncharacterized protein</fullName>
    </submittedName>
</protein>
<dbReference type="EMBL" id="CAFZ01001778">
    <property type="protein sequence ID" value="CCA77609.1"/>
    <property type="molecule type" value="Genomic_DNA"/>
</dbReference>
<dbReference type="Gene3D" id="2.160.20.10">
    <property type="entry name" value="Single-stranded right-handed beta-helix, Pectin lyase-like"/>
    <property type="match status" value="1"/>
</dbReference>
<keyword evidence="2" id="KW-1185">Reference proteome</keyword>
<dbReference type="HOGENOM" id="CLU_3015037_0_0_1"/>
<dbReference type="Proteomes" id="UP000007148">
    <property type="component" value="Unassembled WGS sequence"/>
</dbReference>
<dbReference type="AlphaFoldDB" id="G4U216"/>
<evidence type="ECO:0000313" key="2">
    <source>
        <dbReference type="Proteomes" id="UP000007148"/>
    </source>
</evidence>
<accession>G4U216</accession>
<dbReference type="OrthoDB" id="1546079at2759"/>
<name>G4U216_SERID</name>
<evidence type="ECO:0000313" key="1">
    <source>
        <dbReference type="EMBL" id="CCA77609.1"/>
    </source>
</evidence>
<gene>
    <name evidence="1" type="ORF">PIIN_11586</name>
</gene>
<dbReference type="InterPro" id="IPR012334">
    <property type="entry name" value="Pectin_lyas_fold"/>
</dbReference>
<proteinExistence type="predicted"/>
<reference evidence="1 2" key="1">
    <citation type="journal article" date="2011" name="PLoS Pathog.">
        <title>Endophytic Life Strategies Decoded by Genome and Transcriptome Analyses of the Mutualistic Root Symbiont Piriformospora indica.</title>
        <authorList>
            <person name="Zuccaro A."/>
            <person name="Lahrmann U."/>
            <person name="Guldener U."/>
            <person name="Langen G."/>
            <person name="Pfiffi S."/>
            <person name="Biedenkopf D."/>
            <person name="Wong P."/>
            <person name="Samans B."/>
            <person name="Grimm C."/>
            <person name="Basiewicz M."/>
            <person name="Murat C."/>
            <person name="Martin F."/>
            <person name="Kogel K.H."/>
        </authorList>
    </citation>
    <scope>NUCLEOTIDE SEQUENCE [LARGE SCALE GENOMIC DNA]</scope>
    <source>
        <strain evidence="1 2">DSM 11827</strain>
    </source>
</reference>
<dbReference type="InParanoid" id="G4U216"/>
<organism evidence="1 2">
    <name type="scientific">Serendipita indica (strain DSM 11827)</name>
    <name type="common">Root endophyte fungus</name>
    <name type="synonym">Piriformospora indica</name>
    <dbReference type="NCBI Taxonomy" id="1109443"/>
    <lineage>
        <taxon>Eukaryota</taxon>
        <taxon>Fungi</taxon>
        <taxon>Dikarya</taxon>
        <taxon>Basidiomycota</taxon>
        <taxon>Agaricomycotina</taxon>
        <taxon>Agaricomycetes</taxon>
        <taxon>Sebacinales</taxon>
        <taxon>Serendipitaceae</taxon>
        <taxon>Serendipita</taxon>
    </lineage>
</organism>
<comment type="caution">
    <text evidence="1">The sequence shown here is derived from an EMBL/GenBank/DDBJ whole genome shotgun (WGS) entry which is preliminary data.</text>
</comment>
<sequence length="56" mass="6112">MFARRDDHVTFGEYNNSGAGAWSSSRAKFATKLSSAVSISTVLGSSYSNWVDKSYL</sequence>
<dbReference type="STRING" id="1109443.G4U216"/>